<keyword evidence="1" id="KW-0175">Coiled coil</keyword>
<evidence type="ECO:0000313" key="3">
    <source>
        <dbReference type="EMBL" id="KAF2866989.1"/>
    </source>
</evidence>
<reference evidence="3 4" key="1">
    <citation type="submission" date="2020-01" db="EMBL/GenBank/DDBJ databases">
        <authorList>
            <consortium name="DOE Joint Genome Institute"/>
            <person name="Haridas S."/>
            <person name="Albert R."/>
            <person name="Binder M."/>
            <person name="Bloem J."/>
            <person name="Labutti K."/>
            <person name="Salamov A."/>
            <person name="Andreopoulos B."/>
            <person name="Baker S.E."/>
            <person name="Barry K."/>
            <person name="Bills G."/>
            <person name="Bluhm B.H."/>
            <person name="Cannon C."/>
            <person name="Castanera R."/>
            <person name="Culley D.E."/>
            <person name="Daum C."/>
            <person name="Ezra D."/>
            <person name="Gonzalez J.B."/>
            <person name="Henrissat B."/>
            <person name="Kuo A."/>
            <person name="Liang C."/>
            <person name="Lipzen A."/>
            <person name="Lutzoni F."/>
            <person name="Magnuson J."/>
            <person name="Mondo S."/>
            <person name="Nolan M."/>
            <person name="Ohm R."/>
            <person name="Pangilinan J."/>
            <person name="Park H.-J.H."/>
            <person name="Ramirez L."/>
            <person name="Alfaro M."/>
            <person name="Sun H."/>
            <person name="Tritt A."/>
            <person name="Yoshinaga Y."/>
            <person name="Zwiers L.-H.L."/>
            <person name="Turgeon B.G."/>
            <person name="Goodwin S.B."/>
            <person name="Spatafora J.W."/>
            <person name="Crous P.W."/>
            <person name="Grigoriev I.V."/>
        </authorList>
    </citation>
    <scope>NUCLEOTIDE SEQUENCE [LARGE SCALE GENOMIC DNA]</scope>
    <source>
        <strain evidence="3 4">CBS 611.86</strain>
    </source>
</reference>
<comment type="caution">
    <text evidence="3">The sequence shown here is derived from an EMBL/GenBank/DDBJ whole genome shotgun (WGS) entry which is preliminary data.</text>
</comment>
<accession>A0A7C8I050</accession>
<organism evidence="3 4">
    <name type="scientific">Massariosphaeria phaeospora</name>
    <dbReference type="NCBI Taxonomy" id="100035"/>
    <lineage>
        <taxon>Eukaryota</taxon>
        <taxon>Fungi</taxon>
        <taxon>Dikarya</taxon>
        <taxon>Ascomycota</taxon>
        <taxon>Pezizomycotina</taxon>
        <taxon>Dothideomycetes</taxon>
        <taxon>Pleosporomycetidae</taxon>
        <taxon>Pleosporales</taxon>
        <taxon>Pleosporales incertae sedis</taxon>
        <taxon>Massariosphaeria</taxon>
    </lineage>
</organism>
<name>A0A7C8I050_9PLEO</name>
<dbReference type="Proteomes" id="UP000481861">
    <property type="component" value="Unassembled WGS sequence"/>
</dbReference>
<keyword evidence="4" id="KW-1185">Reference proteome</keyword>
<feature type="coiled-coil region" evidence="1">
    <location>
        <begin position="69"/>
        <end position="96"/>
    </location>
</feature>
<evidence type="ECO:0000256" key="1">
    <source>
        <dbReference type="SAM" id="Coils"/>
    </source>
</evidence>
<proteinExistence type="predicted"/>
<feature type="region of interest" description="Disordered" evidence="2">
    <location>
        <begin position="119"/>
        <end position="151"/>
    </location>
</feature>
<evidence type="ECO:0000313" key="4">
    <source>
        <dbReference type="Proteomes" id="UP000481861"/>
    </source>
</evidence>
<gene>
    <name evidence="3" type="ORF">BDV95DRAFT_611275</name>
</gene>
<sequence length="151" mass="16729">MQSIFARRFTSKALEKSPAKPKSSPNPDSPHELLLNCVATLITSTIAQYFILRPQFITQSDLSEIHSRLEKFESELDKFGSELAKTSSELKKLKKRIPTINETDSAIISCASSDDPLDAPPAAVLKSPPENAFGHCLDSDSDSWTHRRGTR</sequence>
<dbReference type="AlphaFoldDB" id="A0A7C8I050"/>
<evidence type="ECO:0000256" key="2">
    <source>
        <dbReference type="SAM" id="MobiDB-lite"/>
    </source>
</evidence>
<protein>
    <submittedName>
        <fullName evidence="3">Uncharacterized protein</fullName>
    </submittedName>
</protein>
<dbReference type="EMBL" id="JAADJZ010000025">
    <property type="protein sequence ID" value="KAF2866989.1"/>
    <property type="molecule type" value="Genomic_DNA"/>
</dbReference>
<feature type="region of interest" description="Disordered" evidence="2">
    <location>
        <begin position="1"/>
        <end position="29"/>
    </location>
</feature>